<organism evidence="1 2">
    <name type="scientific">Microcystis aeruginosa NIES-2519</name>
    <dbReference type="NCBI Taxonomy" id="2303981"/>
    <lineage>
        <taxon>Bacteria</taxon>
        <taxon>Bacillati</taxon>
        <taxon>Cyanobacteriota</taxon>
        <taxon>Cyanophyceae</taxon>
        <taxon>Oscillatoriophycideae</taxon>
        <taxon>Chroococcales</taxon>
        <taxon>Microcystaceae</taxon>
        <taxon>Microcystis</taxon>
    </lineage>
</organism>
<reference evidence="1 2" key="1">
    <citation type="submission" date="2018-09" db="EMBL/GenBank/DDBJ databases">
        <title>Evolutionary history of phycoerythrin pigmentation in the water bloom-forming cyanobacterium Microcystis aeruginosa.</title>
        <authorList>
            <person name="Tanabe Y."/>
            <person name="Tanabe Y."/>
            <person name="Yamaguchi H."/>
        </authorList>
    </citation>
    <scope>NUCLEOTIDE SEQUENCE [LARGE SCALE GENOMIC DNA]</scope>
    <source>
        <strain evidence="1 2">NIES-2519</strain>
    </source>
</reference>
<comment type="caution">
    <text evidence="1">The sequence shown here is derived from an EMBL/GenBank/DDBJ whole genome shotgun (WGS) entry which is preliminary data.</text>
</comment>
<dbReference type="Proteomes" id="UP000323569">
    <property type="component" value="Unassembled WGS sequence"/>
</dbReference>
<accession>A0A5A5RC62</accession>
<protein>
    <submittedName>
        <fullName evidence="1">Uncharacterized protein</fullName>
    </submittedName>
</protein>
<dbReference type="RefSeq" id="WP_008201001.1">
    <property type="nucleotide sequence ID" value="NZ_BHVO01000036.1"/>
</dbReference>
<evidence type="ECO:0000313" key="2">
    <source>
        <dbReference type="Proteomes" id="UP000323569"/>
    </source>
</evidence>
<sequence length="79" mass="9566">MINNKSAAQSQKSMQLEELKQLYDQDFVLWIERTTEQIRQEITTNYEETQIIWKPIQERAKFLEQSLAELENFEKEEVN</sequence>
<proteinExistence type="predicted"/>
<gene>
    <name evidence="1" type="ORF">MiYa_02337</name>
</gene>
<evidence type="ECO:0000313" key="1">
    <source>
        <dbReference type="EMBL" id="GCA70802.1"/>
    </source>
</evidence>
<dbReference type="EMBL" id="BHVO01000036">
    <property type="protein sequence ID" value="GCA70802.1"/>
    <property type="molecule type" value="Genomic_DNA"/>
</dbReference>
<dbReference type="AlphaFoldDB" id="A0A5A5RC62"/>
<name>A0A5A5RC62_MICAE</name>